<sequence>MRTVFSLTWRSSATCLGVMYRWIMAGPFNCRAELSDLFGMVGSVASTSLDRGWGAHCSWRKSPARRVH</sequence>
<dbReference type="EMBL" id="LT629710">
    <property type="protein sequence ID" value="SDO48366.1"/>
    <property type="molecule type" value="Genomic_DNA"/>
</dbReference>
<reference evidence="1 2" key="1">
    <citation type="submission" date="2016-10" db="EMBL/GenBank/DDBJ databases">
        <authorList>
            <person name="de Groot N.N."/>
        </authorList>
    </citation>
    <scope>NUCLEOTIDE SEQUENCE [LARGE SCALE GENOMIC DNA]</scope>
    <source>
        <strain evidence="2">P4-7,KCTC 19426,CECT 7604</strain>
    </source>
</reference>
<gene>
    <name evidence="1" type="ORF">SAMN04515671_1085</name>
</gene>
<dbReference type="AlphaFoldDB" id="A0A1H0JXF6"/>
<dbReference type="Proteomes" id="UP000198741">
    <property type="component" value="Chromosome I"/>
</dbReference>
<evidence type="ECO:0000313" key="1">
    <source>
        <dbReference type="EMBL" id="SDO48366.1"/>
    </source>
</evidence>
<keyword evidence="2" id="KW-1185">Reference proteome</keyword>
<evidence type="ECO:0000313" key="2">
    <source>
        <dbReference type="Proteomes" id="UP000198741"/>
    </source>
</evidence>
<accession>A0A1H0JXF6</accession>
<organism evidence="1 2">
    <name type="scientific">Nakamurella panacisegetis</name>
    <dbReference type="NCBI Taxonomy" id="1090615"/>
    <lineage>
        <taxon>Bacteria</taxon>
        <taxon>Bacillati</taxon>
        <taxon>Actinomycetota</taxon>
        <taxon>Actinomycetes</taxon>
        <taxon>Nakamurellales</taxon>
        <taxon>Nakamurellaceae</taxon>
        <taxon>Nakamurella</taxon>
    </lineage>
</organism>
<name>A0A1H0JXF6_9ACTN</name>
<protein>
    <submittedName>
        <fullName evidence="1">Uncharacterized protein</fullName>
    </submittedName>
</protein>
<proteinExistence type="predicted"/>